<organism evidence="3 4">
    <name type="scientific">Rhizobium lusitanum</name>
    <dbReference type="NCBI Taxonomy" id="293958"/>
    <lineage>
        <taxon>Bacteria</taxon>
        <taxon>Pseudomonadati</taxon>
        <taxon>Pseudomonadota</taxon>
        <taxon>Alphaproteobacteria</taxon>
        <taxon>Hyphomicrobiales</taxon>
        <taxon>Rhizobiaceae</taxon>
        <taxon>Rhizobium/Agrobacterium group</taxon>
        <taxon>Rhizobium</taxon>
    </lineage>
</organism>
<keyword evidence="1" id="KW-0472">Membrane</keyword>
<dbReference type="EMBL" id="JACHBG010000002">
    <property type="protein sequence ID" value="MBB6484353.1"/>
    <property type="molecule type" value="Genomic_DNA"/>
</dbReference>
<name>A0A7X0INQ2_9HYPH</name>
<dbReference type="SMART" id="SM00850">
    <property type="entry name" value="LytTR"/>
    <property type="match status" value="1"/>
</dbReference>
<dbReference type="GO" id="GO:0003677">
    <property type="term" value="F:DNA binding"/>
    <property type="evidence" value="ECO:0007669"/>
    <property type="project" value="UniProtKB-KW"/>
</dbReference>
<dbReference type="Pfam" id="PF04397">
    <property type="entry name" value="LytTR"/>
    <property type="match status" value="1"/>
</dbReference>
<evidence type="ECO:0000256" key="1">
    <source>
        <dbReference type="SAM" id="Phobius"/>
    </source>
</evidence>
<evidence type="ECO:0000313" key="4">
    <source>
        <dbReference type="Proteomes" id="UP000565576"/>
    </source>
</evidence>
<accession>A0A7X0INQ2</accession>
<dbReference type="Proteomes" id="UP000565576">
    <property type="component" value="Unassembled WGS sequence"/>
</dbReference>
<feature type="transmembrane region" description="Helical" evidence="1">
    <location>
        <begin position="51"/>
        <end position="76"/>
    </location>
</feature>
<evidence type="ECO:0000313" key="3">
    <source>
        <dbReference type="EMBL" id="MBB6484353.1"/>
    </source>
</evidence>
<keyword evidence="1" id="KW-1133">Transmembrane helix</keyword>
<reference evidence="3 4" key="1">
    <citation type="submission" date="2020-08" db="EMBL/GenBank/DDBJ databases">
        <title>Genomic Encyclopedia of Type Strains, Phase IV (KMG-V): Genome sequencing to study the core and pangenomes of soil and plant-associated prokaryotes.</title>
        <authorList>
            <person name="Whitman W."/>
        </authorList>
    </citation>
    <scope>NUCLEOTIDE SEQUENCE [LARGE SCALE GENOMIC DNA]</scope>
    <source>
        <strain evidence="3 4">SEMIA 4060</strain>
    </source>
</reference>
<feature type="transmembrane region" description="Helical" evidence="1">
    <location>
        <begin position="123"/>
        <end position="141"/>
    </location>
</feature>
<sequence>MDHTFLQSTLRELRAVWRSPRLWGTFITVVLIFAVTGPYGTFARLMPGARFGYWLVLHAMAWSIAIVLSIAAEVLLRKWMSNMLARMMTGAVISALPIGFGISLVDLAFFGDVPTVAAGLRQSLTSIPLCLLFCFLTYMTMHREIAIAAEAPHHEMPVPAPLATSEMKTTPAQAPILSRLKPENRGQLIRLAVRDHYTEVVTTRGRELILLRFGDALMEIGDTEGLRLHRSHWIATGHVAGLKRDNGKLLVITHDGVEMPVSRPYAEAVRRRFG</sequence>
<dbReference type="InterPro" id="IPR007492">
    <property type="entry name" value="LytTR_DNA-bd_dom"/>
</dbReference>
<protein>
    <submittedName>
        <fullName evidence="3">DNA-binding LytR/AlgR family response regulator</fullName>
    </submittedName>
</protein>
<dbReference type="Gene3D" id="2.40.50.1020">
    <property type="entry name" value="LytTr DNA-binding domain"/>
    <property type="match status" value="1"/>
</dbReference>
<keyword evidence="1" id="KW-0812">Transmembrane</keyword>
<keyword evidence="3" id="KW-0238">DNA-binding</keyword>
<evidence type="ECO:0000259" key="2">
    <source>
        <dbReference type="PROSITE" id="PS50930"/>
    </source>
</evidence>
<feature type="domain" description="HTH LytTR-type" evidence="2">
    <location>
        <begin position="194"/>
        <end position="274"/>
    </location>
</feature>
<dbReference type="AlphaFoldDB" id="A0A7X0INQ2"/>
<feature type="transmembrane region" description="Helical" evidence="1">
    <location>
        <begin position="88"/>
        <end position="111"/>
    </location>
</feature>
<dbReference type="PROSITE" id="PS50930">
    <property type="entry name" value="HTH_LYTTR"/>
    <property type="match status" value="1"/>
</dbReference>
<proteinExistence type="predicted"/>
<gene>
    <name evidence="3" type="ORF">GGD46_001619</name>
</gene>
<comment type="caution">
    <text evidence="3">The sequence shown here is derived from an EMBL/GenBank/DDBJ whole genome shotgun (WGS) entry which is preliminary data.</text>
</comment>
<feature type="transmembrane region" description="Helical" evidence="1">
    <location>
        <begin position="21"/>
        <end position="39"/>
    </location>
</feature>